<dbReference type="AlphaFoldDB" id="A0A9P6CE69"/>
<keyword evidence="2" id="KW-1185">Reference proteome</keyword>
<organism evidence="1 2">
    <name type="scientific">Collybia nuda</name>
    <dbReference type="NCBI Taxonomy" id="64659"/>
    <lineage>
        <taxon>Eukaryota</taxon>
        <taxon>Fungi</taxon>
        <taxon>Dikarya</taxon>
        <taxon>Basidiomycota</taxon>
        <taxon>Agaricomycotina</taxon>
        <taxon>Agaricomycetes</taxon>
        <taxon>Agaricomycetidae</taxon>
        <taxon>Agaricales</taxon>
        <taxon>Tricholomatineae</taxon>
        <taxon>Clitocybaceae</taxon>
        <taxon>Collybia</taxon>
    </lineage>
</organism>
<gene>
    <name evidence="1" type="ORF">BDZ94DRAFT_1326035</name>
</gene>
<reference evidence="1" key="1">
    <citation type="submission" date="2020-11" db="EMBL/GenBank/DDBJ databases">
        <authorList>
            <consortium name="DOE Joint Genome Institute"/>
            <person name="Ahrendt S."/>
            <person name="Riley R."/>
            <person name="Andreopoulos W."/>
            <person name="Labutti K."/>
            <person name="Pangilinan J."/>
            <person name="Ruiz-Duenas F.J."/>
            <person name="Barrasa J.M."/>
            <person name="Sanchez-Garcia M."/>
            <person name="Camarero S."/>
            <person name="Miyauchi S."/>
            <person name="Serrano A."/>
            <person name="Linde D."/>
            <person name="Babiker R."/>
            <person name="Drula E."/>
            <person name="Ayuso-Fernandez I."/>
            <person name="Pacheco R."/>
            <person name="Padilla G."/>
            <person name="Ferreira P."/>
            <person name="Barriuso J."/>
            <person name="Kellner H."/>
            <person name="Castanera R."/>
            <person name="Alfaro M."/>
            <person name="Ramirez L."/>
            <person name="Pisabarro A.G."/>
            <person name="Kuo A."/>
            <person name="Tritt A."/>
            <person name="Lipzen A."/>
            <person name="He G."/>
            <person name="Yan M."/>
            <person name="Ng V."/>
            <person name="Cullen D."/>
            <person name="Martin F."/>
            <person name="Rosso M.-N."/>
            <person name="Henrissat B."/>
            <person name="Hibbett D."/>
            <person name="Martinez A.T."/>
            <person name="Grigoriev I.V."/>
        </authorList>
    </citation>
    <scope>NUCLEOTIDE SEQUENCE</scope>
    <source>
        <strain evidence="1">CBS 247.69</strain>
    </source>
</reference>
<comment type="caution">
    <text evidence="1">The sequence shown here is derived from an EMBL/GenBank/DDBJ whole genome shotgun (WGS) entry which is preliminary data.</text>
</comment>
<dbReference type="EMBL" id="MU150360">
    <property type="protein sequence ID" value="KAF9457734.1"/>
    <property type="molecule type" value="Genomic_DNA"/>
</dbReference>
<dbReference type="Proteomes" id="UP000807353">
    <property type="component" value="Unassembled WGS sequence"/>
</dbReference>
<proteinExistence type="predicted"/>
<sequence>MSLSIDFPPLLTGLACALTVSVVVNVALKKAVKVPGGNEGRFWEIELEGINLRSLGRPTFVKYINYLRKVIYSVPHWLFLYLDLACIELPTSQDVPETPHTPRLVPVDLPTLSPLQTPGLMSTEASFQLFEAPEFQVPGTPLILLQELSPLSPFQRFEWPSPMIPTEGTLQEVNSFEFQVPHYGFFDDSDTNNEGEMSFEGFAPSFFPVTPTTSVWQNYGTASRAVSERDSIMINMPDALTAEITIHGRMYDSAVLRSHLEDMQSKSHERQQPITLDITSSCENIGDAYDTIEEILYSCKDHIGSLSIAMGTNSTFLDFQNTSIGCRSSEMFTLPNLLHFSWSGDASYLPRPWGSLAKLPFTQLESLTLDCRLSVTDCVQILSLCEKIISFTATSVQDRVPVMHCNATRKTLNTLKSLKLHASVDIHSLFNFHTMYDLENVDFQFTSGTNADPAEFNIQWGRLRSNHIVI</sequence>
<evidence type="ECO:0000313" key="1">
    <source>
        <dbReference type="EMBL" id="KAF9457734.1"/>
    </source>
</evidence>
<protein>
    <submittedName>
        <fullName evidence="1">Uncharacterized protein</fullName>
    </submittedName>
</protein>
<accession>A0A9P6CE69</accession>
<name>A0A9P6CE69_9AGAR</name>
<evidence type="ECO:0000313" key="2">
    <source>
        <dbReference type="Proteomes" id="UP000807353"/>
    </source>
</evidence>